<reference evidence="2" key="1">
    <citation type="journal article" date="2020" name="Fungal Divers.">
        <title>Resolving the Mortierellaceae phylogeny through synthesis of multi-gene phylogenetics and phylogenomics.</title>
        <authorList>
            <person name="Vandepol N."/>
            <person name="Liber J."/>
            <person name="Desiro A."/>
            <person name="Na H."/>
            <person name="Kennedy M."/>
            <person name="Barry K."/>
            <person name="Grigoriev I.V."/>
            <person name="Miller A.N."/>
            <person name="O'Donnell K."/>
            <person name="Stajich J.E."/>
            <person name="Bonito G."/>
        </authorList>
    </citation>
    <scope>NUCLEOTIDE SEQUENCE</scope>
    <source>
        <strain evidence="2">NRRL 2769</strain>
    </source>
</reference>
<keyword evidence="3" id="KW-1185">Reference proteome</keyword>
<feature type="non-terminal residue" evidence="2">
    <location>
        <position position="1"/>
    </location>
</feature>
<dbReference type="Proteomes" id="UP000703661">
    <property type="component" value="Unassembled WGS sequence"/>
</dbReference>
<comment type="caution">
    <text evidence="2">The sequence shown here is derived from an EMBL/GenBank/DDBJ whole genome shotgun (WGS) entry which is preliminary data.</text>
</comment>
<feature type="non-terminal residue" evidence="2">
    <location>
        <position position="247"/>
    </location>
</feature>
<feature type="compositionally biased region" description="Basic and acidic residues" evidence="1">
    <location>
        <begin position="1"/>
        <end position="16"/>
    </location>
</feature>
<evidence type="ECO:0000313" key="2">
    <source>
        <dbReference type="EMBL" id="KAF9993962.1"/>
    </source>
</evidence>
<dbReference type="EMBL" id="JAAAID010004191">
    <property type="protein sequence ID" value="KAF9993962.1"/>
    <property type="molecule type" value="Genomic_DNA"/>
</dbReference>
<protein>
    <submittedName>
        <fullName evidence="2">Uncharacterized protein</fullName>
    </submittedName>
</protein>
<proteinExistence type="predicted"/>
<evidence type="ECO:0000256" key="1">
    <source>
        <dbReference type="SAM" id="MobiDB-lite"/>
    </source>
</evidence>
<accession>A0A9P6ME39</accession>
<sequence length="247" mass="27609">TKRKDFDGDGVREAKGKIRKPLAGKKDQTTAHPPNARPRCIGSPSPLPTSLFPPVESSKPPSPAYSPEGLQYAMLNQRTHWVSGGVDIGSLFKDYKHRRKASMDMAQDDVIDLTTDSPFFDGINDIAFNALLADFPTFEGATDNLAELTSVLGETCSFEQFQDRVFNIAPNTPIRRYIFRILDSYSRYFPRHKDVPHLLERQAMFDLLCPFIRGALLIYDIESDVSEIAIIGSGERKNVGKEASNKL</sequence>
<organism evidence="2 3">
    <name type="scientific">Entomortierella chlamydospora</name>
    <dbReference type="NCBI Taxonomy" id="101097"/>
    <lineage>
        <taxon>Eukaryota</taxon>
        <taxon>Fungi</taxon>
        <taxon>Fungi incertae sedis</taxon>
        <taxon>Mucoromycota</taxon>
        <taxon>Mortierellomycotina</taxon>
        <taxon>Mortierellomycetes</taxon>
        <taxon>Mortierellales</taxon>
        <taxon>Mortierellaceae</taxon>
        <taxon>Entomortierella</taxon>
    </lineage>
</organism>
<evidence type="ECO:0000313" key="3">
    <source>
        <dbReference type="Proteomes" id="UP000703661"/>
    </source>
</evidence>
<name>A0A9P6ME39_9FUNG</name>
<dbReference type="AlphaFoldDB" id="A0A9P6ME39"/>
<feature type="region of interest" description="Disordered" evidence="1">
    <location>
        <begin position="1"/>
        <end position="64"/>
    </location>
</feature>
<gene>
    <name evidence="2" type="ORF">BGZ80_007972</name>
</gene>